<dbReference type="EMBL" id="JADJEV010000003">
    <property type="protein sequence ID" value="MBK6973813.1"/>
    <property type="molecule type" value="Genomic_DNA"/>
</dbReference>
<evidence type="ECO:0000313" key="1">
    <source>
        <dbReference type="EMBL" id="MBK6973813.1"/>
    </source>
</evidence>
<name>A0A9D7DZJ0_9PROT</name>
<reference evidence="1" key="1">
    <citation type="submission" date="2020-10" db="EMBL/GenBank/DDBJ databases">
        <title>Connecting structure to function with the recovery of over 1000 high-quality activated sludge metagenome-assembled genomes encoding full-length rRNA genes using long-read sequencing.</title>
        <authorList>
            <person name="Singleton C.M."/>
            <person name="Petriglieri F."/>
            <person name="Kristensen J.M."/>
            <person name="Kirkegaard R.H."/>
            <person name="Michaelsen T.Y."/>
            <person name="Andersen M.H."/>
            <person name="Karst S.M."/>
            <person name="Dueholm M.S."/>
            <person name="Nielsen P.H."/>
            <person name="Albertsen M."/>
        </authorList>
    </citation>
    <scope>NUCLEOTIDE SEQUENCE</scope>
    <source>
        <strain evidence="1">Bjer_18-Q3-R1-45_BAT3C.347</strain>
    </source>
</reference>
<organism evidence="1 2">
    <name type="scientific">Candidatus Methylophosphatis roskildensis</name>
    <dbReference type="NCBI Taxonomy" id="2899263"/>
    <lineage>
        <taxon>Bacteria</taxon>
        <taxon>Pseudomonadati</taxon>
        <taxon>Pseudomonadota</taxon>
        <taxon>Betaproteobacteria</taxon>
        <taxon>Nitrosomonadales</taxon>
        <taxon>Sterolibacteriaceae</taxon>
        <taxon>Candidatus Methylophosphatis</taxon>
    </lineage>
</organism>
<dbReference type="Proteomes" id="UP000807785">
    <property type="component" value="Unassembled WGS sequence"/>
</dbReference>
<sequence length="167" mass="18729">MFGLGKRERAAEALRRGTAAALTGGFLHHSQIETLGLSKEASAWIYMESIVHQLFALGVIYSNCSISDQPWATAKFFNDTVSDALTQHERNNQLSPGTMTSFIFKRIDDFARIDRPSWLLGSTFLILRPKRAQDPNTDKKHRAIAYVVIMDSLLDDAENAVSIRDSR</sequence>
<comment type="caution">
    <text evidence="1">The sequence shown here is derived from an EMBL/GenBank/DDBJ whole genome shotgun (WGS) entry which is preliminary data.</text>
</comment>
<protein>
    <submittedName>
        <fullName evidence="1">Uncharacterized protein</fullName>
    </submittedName>
</protein>
<accession>A0A9D7DZJ0</accession>
<dbReference type="AlphaFoldDB" id="A0A9D7DZJ0"/>
<gene>
    <name evidence="1" type="ORF">IPH26_13020</name>
</gene>
<proteinExistence type="predicted"/>
<evidence type="ECO:0000313" key="2">
    <source>
        <dbReference type="Proteomes" id="UP000807785"/>
    </source>
</evidence>